<protein>
    <recommendedName>
        <fullName evidence="1">2EXR domain-containing protein</fullName>
    </recommendedName>
</protein>
<reference evidence="2" key="1">
    <citation type="submission" date="2022-11" db="EMBL/GenBank/DDBJ databases">
        <title>Genome Resource of Sclerotinia nivalis Strain SnTB1, a Plant Pathogen Isolated from American Ginseng.</title>
        <authorList>
            <person name="Fan S."/>
        </authorList>
    </citation>
    <scope>NUCLEOTIDE SEQUENCE</scope>
    <source>
        <strain evidence="2">SnTB1</strain>
    </source>
</reference>
<organism evidence="2 3">
    <name type="scientific">Sclerotinia nivalis</name>
    <dbReference type="NCBI Taxonomy" id="352851"/>
    <lineage>
        <taxon>Eukaryota</taxon>
        <taxon>Fungi</taxon>
        <taxon>Dikarya</taxon>
        <taxon>Ascomycota</taxon>
        <taxon>Pezizomycotina</taxon>
        <taxon>Leotiomycetes</taxon>
        <taxon>Helotiales</taxon>
        <taxon>Sclerotiniaceae</taxon>
        <taxon>Sclerotinia</taxon>
    </lineage>
</organism>
<evidence type="ECO:0000313" key="3">
    <source>
        <dbReference type="Proteomes" id="UP001152300"/>
    </source>
</evidence>
<dbReference type="Pfam" id="PF20150">
    <property type="entry name" value="2EXR"/>
    <property type="match status" value="1"/>
</dbReference>
<gene>
    <name evidence="2" type="ORF">OCU04_007057</name>
</gene>
<dbReference type="PANTHER" id="PTHR35910">
    <property type="entry name" value="2EXR DOMAIN-CONTAINING PROTEIN"/>
    <property type="match status" value="1"/>
</dbReference>
<dbReference type="EMBL" id="JAPEIS010000007">
    <property type="protein sequence ID" value="KAJ8064739.1"/>
    <property type="molecule type" value="Genomic_DNA"/>
</dbReference>
<proteinExistence type="predicted"/>
<accession>A0A9X0AL24</accession>
<dbReference type="PANTHER" id="PTHR35910:SF1">
    <property type="entry name" value="2EXR DOMAIN-CONTAINING PROTEIN"/>
    <property type="match status" value="1"/>
</dbReference>
<name>A0A9X0AL24_9HELO</name>
<feature type="domain" description="2EXR" evidence="1">
    <location>
        <begin position="189"/>
        <end position="304"/>
    </location>
</feature>
<dbReference type="AlphaFoldDB" id="A0A9X0AL24"/>
<dbReference type="OrthoDB" id="3480289at2759"/>
<evidence type="ECO:0000259" key="1">
    <source>
        <dbReference type="Pfam" id="PF20150"/>
    </source>
</evidence>
<dbReference type="InterPro" id="IPR045518">
    <property type="entry name" value="2EXR"/>
</dbReference>
<dbReference type="Proteomes" id="UP001152300">
    <property type="component" value="Unassembled WGS sequence"/>
</dbReference>
<keyword evidence="3" id="KW-1185">Reference proteome</keyword>
<comment type="caution">
    <text evidence="2">The sequence shown here is derived from an EMBL/GenBank/DDBJ whole genome shotgun (WGS) entry which is preliminary data.</text>
</comment>
<sequence>MLSDTGVETTAGEVSALKSSLCSSEILTVQQPLTTETTDHIPVSMDLTVQSPIHFNNILESTEAATTSLPCTTDTKMQVLSPEAMIPNGNGSLKPESEEDIGTASLARVPREQCCPSAIIDHPPCNGSMQHLNMLMSDTKGWVIEETFENSTKRTQECVEDHCGSYEKQNLMLENSMYNESFSEDGCYFPRFPDFPTEVQCLIWNFSMEEDRIIEVHITKRCVKWMIVYASTDAKNPAILSVCRVAREQGLKQYRALSVENSWGRDKKMYDDRQHLLGLPSDFVGPGAATTNFKCYVNYDRDTIFINSSHFRIYSDALEVGDNTWREAFGYQFLKDLFFSPGGDQIQKLAVDYLLAEKWFDNGRNHWQYCQVLAAMPQLQKLAIVWTGHHSLQRVIRNECCRTRQIEILPDEVLTDEERYGVKFTPDGLHHRVFKFHEMEGLGSYLGEGWISERFASGETSTIWKSNIMTAIQQNRPVNPANYSPTSFHFVAGGKSRYRDLDDLEFTEVAVERE</sequence>
<evidence type="ECO:0000313" key="2">
    <source>
        <dbReference type="EMBL" id="KAJ8064739.1"/>
    </source>
</evidence>